<dbReference type="EMBL" id="VDFR01000093">
    <property type="protein sequence ID" value="TNC42535.1"/>
    <property type="molecule type" value="Genomic_DNA"/>
</dbReference>
<dbReference type="RefSeq" id="WP_139106509.1">
    <property type="nucleotide sequence ID" value="NZ_VDFR01000093.1"/>
</dbReference>
<dbReference type="AlphaFoldDB" id="A0A5C4MHH5"/>
<dbReference type="Proteomes" id="UP000306740">
    <property type="component" value="Unassembled WGS sequence"/>
</dbReference>
<proteinExistence type="predicted"/>
<evidence type="ECO:0000313" key="2">
    <source>
        <dbReference type="EMBL" id="TNC42535.1"/>
    </source>
</evidence>
<dbReference type="EMBL" id="VDFR01000097">
    <property type="protein sequence ID" value="TNC42304.1"/>
    <property type="molecule type" value="Genomic_DNA"/>
</dbReference>
<reference evidence="2 3" key="1">
    <citation type="submission" date="2019-05" db="EMBL/GenBank/DDBJ databases">
        <title>Mumia sp. nov., isolated from the intestinal contents of plateau pika (Ochotona curzoniae) in the Qinghai-Tibet plateau of China.</title>
        <authorList>
            <person name="Tian Z."/>
        </authorList>
    </citation>
    <scope>NUCLEOTIDE SEQUENCE [LARGE SCALE GENOMIC DNA]</scope>
    <source>
        <strain evidence="3">527</strain>
        <strain evidence="2">Z527</strain>
    </source>
</reference>
<name>A0A5C4MHH5_9ACTN</name>
<comment type="caution">
    <text evidence="2">The sequence shown here is derived from an EMBL/GenBank/DDBJ whole genome shotgun (WGS) entry which is preliminary data.</text>
</comment>
<protein>
    <submittedName>
        <fullName evidence="2">Uncharacterized protein</fullName>
    </submittedName>
</protein>
<evidence type="ECO:0000313" key="3">
    <source>
        <dbReference type="Proteomes" id="UP000306740"/>
    </source>
</evidence>
<gene>
    <name evidence="2" type="ORF">FHE65_20560</name>
    <name evidence="1" type="ORF">FHE65_21405</name>
</gene>
<accession>A0A5C4MHH5</accession>
<evidence type="ECO:0000313" key="1">
    <source>
        <dbReference type="EMBL" id="TNC42304.1"/>
    </source>
</evidence>
<sequence>MRFVLGVVVGLVVAAVLAGAALVLRDSAQANPDVYGDGKEFGRYLVSGMRTPQRDELRSSGDAGIRGFCVFIRDEATADENDEIEHADLVHEGARWLRGCEVGVSGALGEDD</sequence>
<organism evidence="2 3">
    <name type="scientific">Mumia zhuanghuii</name>
    <dbReference type="NCBI Taxonomy" id="2585211"/>
    <lineage>
        <taxon>Bacteria</taxon>
        <taxon>Bacillati</taxon>
        <taxon>Actinomycetota</taxon>
        <taxon>Actinomycetes</taxon>
        <taxon>Propionibacteriales</taxon>
        <taxon>Nocardioidaceae</taxon>
        <taxon>Mumia</taxon>
    </lineage>
</organism>